<evidence type="ECO:0000313" key="3">
    <source>
        <dbReference type="EMBL" id="KAF0984255.1"/>
    </source>
</evidence>
<dbReference type="RefSeq" id="XP_044568968.1">
    <property type="nucleotide sequence ID" value="XM_044711177.1"/>
</dbReference>
<organism evidence="3 4">
    <name type="scientific">Naegleria fowleri</name>
    <name type="common">Brain eating amoeba</name>
    <dbReference type="NCBI Taxonomy" id="5763"/>
    <lineage>
        <taxon>Eukaryota</taxon>
        <taxon>Discoba</taxon>
        <taxon>Heterolobosea</taxon>
        <taxon>Tetramitia</taxon>
        <taxon>Eutetramitia</taxon>
        <taxon>Vahlkampfiidae</taxon>
        <taxon>Naegleria</taxon>
    </lineage>
</organism>
<protein>
    <recommendedName>
        <fullName evidence="2">T4 RNA ligase 1-like N-terminal domain-containing protein</fullName>
    </recommendedName>
</protein>
<feature type="domain" description="T4 RNA ligase 1-like N-terminal" evidence="2">
    <location>
        <begin position="202"/>
        <end position="400"/>
    </location>
</feature>
<keyword evidence="4" id="KW-1185">Reference proteome</keyword>
<dbReference type="GeneID" id="68114650"/>
<feature type="compositionally biased region" description="Low complexity" evidence="1">
    <location>
        <begin position="78"/>
        <end position="89"/>
    </location>
</feature>
<name>A0A6A5CG70_NAEFO</name>
<proteinExistence type="predicted"/>
<dbReference type="InterPro" id="IPR019039">
    <property type="entry name" value="T4-Rnl1-like_N"/>
</dbReference>
<dbReference type="EMBL" id="VFQX01000003">
    <property type="protein sequence ID" value="KAF0984255.1"/>
    <property type="molecule type" value="Genomic_DNA"/>
</dbReference>
<reference evidence="3 4" key="1">
    <citation type="journal article" date="2019" name="Sci. Rep.">
        <title>Nanopore sequencing improves the draft genome of the human pathogenic amoeba Naegleria fowleri.</title>
        <authorList>
            <person name="Liechti N."/>
            <person name="Schurch N."/>
            <person name="Bruggmann R."/>
            <person name="Wittwer M."/>
        </authorList>
    </citation>
    <scope>NUCLEOTIDE SEQUENCE [LARGE SCALE GENOMIC DNA]</scope>
    <source>
        <strain evidence="3 4">ATCC 30894</strain>
    </source>
</reference>
<dbReference type="VEuPathDB" id="AmoebaDB:NF0000940"/>
<accession>A0A6A5CG70</accession>
<dbReference type="OrthoDB" id="3217513at2759"/>
<dbReference type="VEuPathDB" id="AmoebaDB:FDP41_007432"/>
<feature type="compositionally biased region" description="Basic residues" evidence="1">
    <location>
        <begin position="53"/>
        <end position="62"/>
    </location>
</feature>
<feature type="compositionally biased region" description="Polar residues" evidence="1">
    <location>
        <begin position="26"/>
        <end position="41"/>
    </location>
</feature>
<gene>
    <name evidence="3" type="ORF">FDP41_007432</name>
</gene>
<dbReference type="OMA" id="DINWKEA"/>
<feature type="compositionally biased region" description="Basic residues" evidence="1">
    <location>
        <begin position="1"/>
        <end position="11"/>
    </location>
</feature>
<dbReference type="VEuPathDB" id="AmoebaDB:NfTy_003090"/>
<evidence type="ECO:0000259" key="2">
    <source>
        <dbReference type="Pfam" id="PF09511"/>
    </source>
</evidence>
<sequence>MPKSSRKKNHQKLQMDHSQEEEDIIGSSTQTLEQQTSLSKKQVSKKEKQALHREKRKNKQATKKASSSTRELQKTNDLSDGSNSECSSSESEDETTLSGSKKKSSCSNIALQFENLSERQKAQLMQQKKVVSEHKNIKVDPNERDISSSLATVRFLRNNEKGLEKLVSNYHLKVKKHSHFSNLISLKYDMLKSPFSSEIVQECRGLVLDRDRNYKVVCYPFKKFFNYGEKYNASKDINWKEAKVYEKVDGSLCTLYYYGDMWWISTTGTASGNGYLHNKKKTFDKVFWDIWMNQLQYKLPDPSLNKIYMFELFTKEHEIVVIPDRDRIILLGVRDMNTLKEEDPQPHAEKMGWECVAMYPLLTSIGMVFDAAKNLDPSQHEGFVVCDNNFNRIKIKSPRYVALTHLLSMDGEGGEVDSTEVLLDNQENSPIKKRKMLQIVRNNESSEFLVYYPNLEEIHNIVRGEYEQFLKLTKHIVNDIKTKYYSNNEEEKSNKDAILNFIQRKCQIDYCSEFISMLAGNIAADKSEELANEMKSSKKFAKLIKHTLLIAVYQELFGQKTCEQVYKDVELGTLFELMNFSTSI</sequence>
<evidence type="ECO:0000256" key="1">
    <source>
        <dbReference type="SAM" id="MobiDB-lite"/>
    </source>
</evidence>
<feature type="region of interest" description="Disordered" evidence="1">
    <location>
        <begin position="1"/>
        <end position="102"/>
    </location>
</feature>
<dbReference type="Proteomes" id="UP000444721">
    <property type="component" value="Unassembled WGS sequence"/>
</dbReference>
<dbReference type="Pfam" id="PF09511">
    <property type="entry name" value="RNA_lig_T4_1"/>
    <property type="match status" value="1"/>
</dbReference>
<comment type="caution">
    <text evidence="3">The sequence shown here is derived from an EMBL/GenBank/DDBJ whole genome shotgun (WGS) entry which is preliminary data.</text>
</comment>
<dbReference type="AlphaFoldDB" id="A0A6A5CG70"/>
<evidence type="ECO:0000313" key="4">
    <source>
        <dbReference type="Proteomes" id="UP000444721"/>
    </source>
</evidence>